<reference evidence="1 2" key="1">
    <citation type="submission" date="2020-05" db="EMBL/GenBank/DDBJ databases">
        <authorList>
            <person name="Zhang R."/>
        </authorList>
    </citation>
    <scope>NUCLEOTIDE SEQUENCE [LARGE SCALE GENOMIC DNA]</scope>
    <source>
        <strain evidence="1 2">DSM 28986</strain>
    </source>
</reference>
<sequence length="61" mass="6559">MIKNNPVPLALSAGWYGELAVGKTVTVISNIPGISLLLAVRYADMANNIDNKIGTNNWEES</sequence>
<protein>
    <submittedName>
        <fullName evidence="1">Uncharacterized protein</fullName>
    </submittedName>
</protein>
<accession>A0A7K4FPE5</accession>
<dbReference type="Proteomes" id="UP000546917">
    <property type="component" value="Unassembled WGS sequence"/>
</dbReference>
<dbReference type="AlphaFoldDB" id="A0A7K4FPE5"/>
<dbReference type="RefSeq" id="WP_171481984.1">
    <property type="nucleotide sequence ID" value="NZ_JABGBP010000324.1"/>
</dbReference>
<evidence type="ECO:0000313" key="2">
    <source>
        <dbReference type="Proteomes" id="UP000546917"/>
    </source>
</evidence>
<evidence type="ECO:0000313" key="1">
    <source>
        <dbReference type="EMBL" id="NOL60893.1"/>
    </source>
</evidence>
<comment type="caution">
    <text evidence="1">The sequence shown here is derived from an EMBL/GenBank/DDBJ whole genome shotgun (WGS) entry which is preliminary data.</text>
</comment>
<name>A0A7K4FPE5_9ARCH</name>
<dbReference type="EMBL" id="JABGBP010000324">
    <property type="protein sequence ID" value="NOL60893.1"/>
    <property type="molecule type" value="Genomic_DNA"/>
</dbReference>
<gene>
    <name evidence="1" type="ORF">HLB00_08665</name>
</gene>
<proteinExistence type="predicted"/>
<organism evidence="1 2">
    <name type="scientific">Ferroplasma acidiphilum</name>
    <dbReference type="NCBI Taxonomy" id="74969"/>
    <lineage>
        <taxon>Archaea</taxon>
        <taxon>Methanobacteriati</taxon>
        <taxon>Thermoplasmatota</taxon>
        <taxon>Thermoplasmata</taxon>
        <taxon>Thermoplasmatales</taxon>
        <taxon>Ferroplasmaceae</taxon>
        <taxon>Ferroplasma</taxon>
    </lineage>
</organism>